<evidence type="ECO:0000313" key="2">
    <source>
        <dbReference type="EMBL" id="VUZ50489.1"/>
    </source>
</evidence>
<sequence>MMKHFATVFEDTLRKCTQATTRLILKPGANCVFRPKRPVPVTALKVVKDELVRLGQMDVLQLVTYSKWAAPIVVIRKVNRSIGICADFSTELNSSLEANHHPLPVIETFFTILNDGKFFAYLQVEVESESRELLTINTHCGLFQYTRLPFGIRTAPSIFQHIMGSMISGLVDTAAYLDDIIVVGESEEEL</sequence>
<reference evidence="2 3" key="1">
    <citation type="submission" date="2019-07" db="EMBL/GenBank/DDBJ databases">
        <authorList>
            <person name="Jastrzebski P J."/>
            <person name="Paukszto L."/>
            <person name="Jastrzebski P J."/>
        </authorList>
    </citation>
    <scope>NUCLEOTIDE SEQUENCE [LARGE SCALE GENOMIC DNA]</scope>
    <source>
        <strain evidence="2 3">WMS-il1</strain>
    </source>
</reference>
<name>A0A564YU13_HYMDI</name>
<evidence type="ECO:0000259" key="1">
    <source>
        <dbReference type="Pfam" id="PF00078"/>
    </source>
</evidence>
<dbReference type="PANTHER" id="PTHR37984">
    <property type="entry name" value="PROTEIN CBG26694"/>
    <property type="match status" value="1"/>
</dbReference>
<dbReference type="Pfam" id="PF00078">
    <property type="entry name" value="RVT_1"/>
    <property type="match status" value="1"/>
</dbReference>
<dbReference type="InterPro" id="IPR043128">
    <property type="entry name" value="Rev_trsase/Diguanyl_cyclase"/>
</dbReference>
<feature type="domain" description="Reverse transcriptase" evidence="1">
    <location>
        <begin position="120"/>
        <end position="189"/>
    </location>
</feature>
<protein>
    <recommendedName>
        <fullName evidence="1">Reverse transcriptase domain-containing protein</fullName>
    </recommendedName>
</protein>
<accession>A0A564YU13</accession>
<dbReference type="Gene3D" id="3.30.70.270">
    <property type="match status" value="1"/>
</dbReference>
<dbReference type="PANTHER" id="PTHR37984:SF5">
    <property type="entry name" value="PROTEIN NYNRIN-LIKE"/>
    <property type="match status" value="1"/>
</dbReference>
<dbReference type="CDD" id="cd01647">
    <property type="entry name" value="RT_LTR"/>
    <property type="match status" value="1"/>
</dbReference>
<dbReference type="InterPro" id="IPR000477">
    <property type="entry name" value="RT_dom"/>
</dbReference>
<keyword evidence="3" id="KW-1185">Reference proteome</keyword>
<dbReference type="Proteomes" id="UP000321570">
    <property type="component" value="Unassembled WGS sequence"/>
</dbReference>
<proteinExistence type="predicted"/>
<organism evidence="2 3">
    <name type="scientific">Hymenolepis diminuta</name>
    <name type="common">Rat tapeworm</name>
    <dbReference type="NCBI Taxonomy" id="6216"/>
    <lineage>
        <taxon>Eukaryota</taxon>
        <taxon>Metazoa</taxon>
        <taxon>Spiralia</taxon>
        <taxon>Lophotrochozoa</taxon>
        <taxon>Platyhelminthes</taxon>
        <taxon>Cestoda</taxon>
        <taxon>Eucestoda</taxon>
        <taxon>Cyclophyllidea</taxon>
        <taxon>Hymenolepididae</taxon>
        <taxon>Hymenolepis</taxon>
    </lineage>
</organism>
<dbReference type="SUPFAM" id="SSF56672">
    <property type="entry name" value="DNA/RNA polymerases"/>
    <property type="match status" value="1"/>
</dbReference>
<dbReference type="InterPro" id="IPR050951">
    <property type="entry name" value="Retrovirus_Pol_polyprotein"/>
</dbReference>
<dbReference type="Gene3D" id="3.10.10.10">
    <property type="entry name" value="HIV Type 1 Reverse Transcriptase, subunit A, domain 1"/>
    <property type="match status" value="1"/>
</dbReference>
<dbReference type="EMBL" id="CABIJS010000377">
    <property type="protein sequence ID" value="VUZ50489.1"/>
    <property type="molecule type" value="Genomic_DNA"/>
</dbReference>
<evidence type="ECO:0000313" key="3">
    <source>
        <dbReference type="Proteomes" id="UP000321570"/>
    </source>
</evidence>
<gene>
    <name evidence="2" type="ORF">WMSIL1_LOCUS9439</name>
</gene>
<dbReference type="AlphaFoldDB" id="A0A564YU13"/>
<dbReference type="InterPro" id="IPR043502">
    <property type="entry name" value="DNA/RNA_pol_sf"/>
</dbReference>